<dbReference type="SUPFAM" id="SSF56436">
    <property type="entry name" value="C-type lectin-like"/>
    <property type="match status" value="1"/>
</dbReference>
<protein>
    <submittedName>
        <fullName evidence="4">C-type lectin domain family 4 member E</fullName>
    </submittedName>
</protein>
<dbReference type="InterPro" id="IPR016187">
    <property type="entry name" value="CTDL_fold"/>
</dbReference>
<dbReference type="CDD" id="cd03590">
    <property type="entry name" value="CLECT_DC-SIGN_like"/>
    <property type="match status" value="1"/>
</dbReference>
<evidence type="ECO:0000256" key="1">
    <source>
        <dbReference type="ARBA" id="ARBA00022734"/>
    </source>
</evidence>
<evidence type="ECO:0000256" key="2">
    <source>
        <dbReference type="SAM" id="Phobius"/>
    </source>
</evidence>
<evidence type="ECO:0000313" key="4">
    <source>
        <dbReference type="EMBL" id="KAF6367953.1"/>
    </source>
</evidence>
<dbReference type="InterPro" id="IPR050111">
    <property type="entry name" value="C-type_lectin/snaclec_domain"/>
</dbReference>
<keyword evidence="2" id="KW-1133">Transmembrane helix</keyword>
<dbReference type="GO" id="GO:0030246">
    <property type="term" value="F:carbohydrate binding"/>
    <property type="evidence" value="ECO:0007669"/>
    <property type="project" value="UniProtKB-KW"/>
</dbReference>
<reference evidence="4 5" key="1">
    <citation type="journal article" date="2020" name="Nature">
        <title>Six reference-quality genomes reveal evolution of bat adaptations.</title>
        <authorList>
            <person name="Jebb D."/>
            <person name="Huang Z."/>
            <person name="Pippel M."/>
            <person name="Hughes G.M."/>
            <person name="Lavrichenko K."/>
            <person name="Devanna P."/>
            <person name="Winkler S."/>
            <person name="Jermiin L.S."/>
            <person name="Skirmuntt E.C."/>
            <person name="Katzourakis A."/>
            <person name="Burkitt-Gray L."/>
            <person name="Ray D.A."/>
            <person name="Sullivan K.A.M."/>
            <person name="Roscito J.G."/>
            <person name="Kirilenko B.M."/>
            <person name="Davalos L.M."/>
            <person name="Corthals A.P."/>
            <person name="Power M.L."/>
            <person name="Jones G."/>
            <person name="Ransome R.D."/>
            <person name="Dechmann D.K.N."/>
            <person name="Locatelli A.G."/>
            <person name="Puechmaille S.J."/>
            <person name="Fedrigo O."/>
            <person name="Jarvis E.D."/>
            <person name="Hiller M."/>
            <person name="Vernes S.C."/>
            <person name="Myers E.W."/>
            <person name="Teeling E.C."/>
        </authorList>
    </citation>
    <scope>NUCLEOTIDE SEQUENCE [LARGE SCALE GENOMIC DNA]</scope>
    <source>
        <strain evidence="4">MMyoMyo1</strain>
        <tissue evidence="4">Flight muscle</tissue>
    </source>
</reference>
<keyword evidence="2" id="KW-0472">Membrane</keyword>
<evidence type="ECO:0000259" key="3">
    <source>
        <dbReference type="PROSITE" id="PS50041"/>
    </source>
</evidence>
<dbReference type="Proteomes" id="UP000527355">
    <property type="component" value="Unassembled WGS sequence"/>
</dbReference>
<dbReference type="InterPro" id="IPR001304">
    <property type="entry name" value="C-type_lectin-like"/>
</dbReference>
<organism evidence="4 5">
    <name type="scientific">Myotis myotis</name>
    <name type="common">Greater mouse-eared bat</name>
    <name type="synonym">Vespertilio myotis</name>
    <dbReference type="NCBI Taxonomy" id="51298"/>
    <lineage>
        <taxon>Eukaryota</taxon>
        <taxon>Metazoa</taxon>
        <taxon>Chordata</taxon>
        <taxon>Craniata</taxon>
        <taxon>Vertebrata</taxon>
        <taxon>Euteleostomi</taxon>
        <taxon>Mammalia</taxon>
        <taxon>Eutheria</taxon>
        <taxon>Laurasiatheria</taxon>
        <taxon>Chiroptera</taxon>
        <taxon>Yangochiroptera</taxon>
        <taxon>Vespertilionidae</taxon>
        <taxon>Myotis</taxon>
    </lineage>
</organism>
<dbReference type="AlphaFoldDB" id="A0A7J7Z103"/>
<accession>A0A7J7Z103</accession>
<dbReference type="Pfam" id="PF00059">
    <property type="entry name" value="Lectin_C"/>
    <property type="match status" value="1"/>
</dbReference>
<dbReference type="VEuPathDB" id="HostDB:GeneID_118651484"/>
<dbReference type="InterPro" id="IPR033989">
    <property type="entry name" value="CD209-like_CTLD"/>
</dbReference>
<dbReference type="OrthoDB" id="6337382at2759"/>
<gene>
    <name evidence="4" type="ORF">mMyoMyo1_002969</name>
</gene>
<keyword evidence="1 4" id="KW-0430">Lectin</keyword>
<comment type="caution">
    <text evidence="4">The sequence shown here is derived from an EMBL/GenBank/DDBJ whole genome shotgun (WGS) entry which is preliminary data.</text>
</comment>
<dbReference type="EMBL" id="JABWUV010000003">
    <property type="protein sequence ID" value="KAF6367953.1"/>
    <property type="molecule type" value="Genomic_DNA"/>
</dbReference>
<feature type="transmembrane region" description="Helical" evidence="2">
    <location>
        <begin position="21"/>
        <end position="49"/>
    </location>
</feature>
<proteinExistence type="predicted"/>
<keyword evidence="2" id="KW-0812">Transmembrane</keyword>
<dbReference type="SMART" id="SM00034">
    <property type="entry name" value="CLECT"/>
    <property type="match status" value="1"/>
</dbReference>
<sequence>MNSSKSPASQSTERGCVSSQVFLWTVAGISIQLLSACFITRCVLTYHIFQLCDEKKDEPYELIEFNCYNNASGSVKNCCPLGWVHFQSSCYFFSTNTRSWSESMKNCSSMRAHLVVINSEDEQKFLFHAKPKDREFYIGLTDQVVDGQWKWVDGTPFTESLSFWDAGEPNNLLTVEDCATIRDSNNSRQNWNDMACFLNMFRICEMPDKSILDKEKSSRTEGTT</sequence>
<dbReference type="PROSITE" id="PS50041">
    <property type="entry name" value="C_TYPE_LECTIN_2"/>
    <property type="match status" value="1"/>
</dbReference>
<dbReference type="InterPro" id="IPR016186">
    <property type="entry name" value="C-type_lectin-like/link_sf"/>
</dbReference>
<name>A0A7J7Z103_MYOMY</name>
<dbReference type="PANTHER" id="PTHR22803">
    <property type="entry name" value="MANNOSE, PHOSPHOLIPASE, LECTIN RECEPTOR RELATED"/>
    <property type="match status" value="1"/>
</dbReference>
<feature type="domain" description="C-type lectin" evidence="3">
    <location>
        <begin position="86"/>
        <end position="205"/>
    </location>
</feature>
<keyword evidence="5" id="KW-1185">Reference proteome</keyword>
<evidence type="ECO:0000313" key="5">
    <source>
        <dbReference type="Proteomes" id="UP000527355"/>
    </source>
</evidence>
<dbReference type="Gene3D" id="3.10.100.10">
    <property type="entry name" value="Mannose-Binding Protein A, subunit A"/>
    <property type="match status" value="1"/>
</dbReference>